<reference evidence="1 2" key="1">
    <citation type="journal article" date="2020" name="Front. Microbiol.">
        <title>Genetic Organization of the aprX-lipA2 Operon Affects the Proteolytic Potential of Pseudomonas Species in Milk.</title>
        <authorList>
            <person name="Maier C."/>
            <person name="Huptas C."/>
            <person name="von Neubeck M."/>
            <person name="Scherer S."/>
            <person name="Wenning M."/>
            <person name="Lucking G."/>
        </authorList>
    </citation>
    <scope>NUCLEOTIDE SEQUENCE [LARGE SCALE GENOMIC DNA]</scope>
    <source>
        <strain evidence="1 2">G4779</strain>
    </source>
</reference>
<organism evidence="1 2">
    <name type="scientific">Pseudomonas gessardii</name>
    <dbReference type="NCBI Taxonomy" id="78544"/>
    <lineage>
        <taxon>Bacteria</taxon>
        <taxon>Pseudomonadati</taxon>
        <taxon>Pseudomonadota</taxon>
        <taxon>Gammaproteobacteria</taxon>
        <taxon>Pseudomonadales</taxon>
        <taxon>Pseudomonadaceae</taxon>
        <taxon>Pseudomonas</taxon>
    </lineage>
</organism>
<dbReference type="AlphaFoldDB" id="A0A7Y1QQE9"/>
<comment type="caution">
    <text evidence="1">The sequence shown here is derived from an EMBL/GenBank/DDBJ whole genome shotgun (WGS) entry which is preliminary data.</text>
</comment>
<evidence type="ECO:0000313" key="2">
    <source>
        <dbReference type="Proteomes" id="UP000542111"/>
    </source>
</evidence>
<dbReference type="RefSeq" id="WP_076964317.1">
    <property type="nucleotide sequence ID" value="NZ_CBCRYT010000087.1"/>
</dbReference>
<proteinExistence type="predicted"/>
<gene>
    <name evidence="1" type="ORF">HBO33_31120</name>
</gene>
<protein>
    <submittedName>
        <fullName evidence="1">Uncharacterized protein</fullName>
    </submittedName>
</protein>
<dbReference type="Proteomes" id="UP000542111">
    <property type="component" value="Unassembled WGS sequence"/>
</dbReference>
<sequence>MREVEGLSRSKIAEPLIIPLAGVEQYRIWEMKHYRMGEPLNKVRALNFFSLSSFPINTWPVVQQVAQAFRPTATGLIQRTLE</sequence>
<evidence type="ECO:0000313" key="1">
    <source>
        <dbReference type="EMBL" id="NNA99587.1"/>
    </source>
</evidence>
<accession>A0A7Y1QQE9</accession>
<dbReference type="EMBL" id="JAAQYP010000117">
    <property type="protein sequence ID" value="NNA99587.1"/>
    <property type="molecule type" value="Genomic_DNA"/>
</dbReference>
<name>A0A7Y1QQE9_9PSED</name>
<dbReference type="GeneID" id="70100561"/>